<dbReference type="EMBL" id="JABEVX010000013">
    <property type="protein sequence ID" value="NNT73254.1"/>
    <property type="molecule type" value="Genomic_DNA"/>
</dbReference>
<evidence type="ECO:0000313" key="1">
    <source>
        <dbReference type="EMBL" id="NNT73254.1"/>
    </source>
</evidence>
<gene>
    <name evidence="1" type="ORF">HKT18_13600</name>
</gene>
<name>A0A7Y3RB39_9FLAO</name>
<sequence>MNLKKYFLPKGWTEKKISEDTYLLTIPQEELEAWKIKRWKKDNVEKLIRENGFHMKSEGRSGTIYFVQENQVCEIYFEVSGVKEFDILISFEGLTEWELPERKTIGKTEKEEILEKLKIWLKEKKIKSDL</sequence>
<dbReference type="AlphaFoldDB" id="A0A7Y3RB39"/>
<organism evidence="1 2">
    <name type="scientific">Flavobacterium rivulicola</name>
    <dbReference type="NCBI Taxonomy" id="2732161"/>
    <lineage>
        <taxon>Bacteria</taxon>
        <taxon>Pseudomonadati</taxon>
        <taxon>Bacteroidota</taxon>
        <taxon>Flavobacteriia</taxon>
        <taxon>Flavobacteriales</taxon>
        <taxon>Flavobacteriaceae</taxon>
        <taxon>Flavobacterium</taxon>
    </lineage>
</organism>
<keyword evidence="2" id="KW-1185">Reference proteome</keyword>
<accession>A0A7Y3RB39</accession>
<evidence type="ECO:0000313" key="2">
    <source>
        <dbReference type="Proteomes" id="UP000536509"/>
    </source>
</evidence>
<comment type="caution">
    <text evidence="1">The sequence shown here is derived from an EMBL/GenBank/DDBJ whole genome shotgun (WGS) entry which is preliminary data.</text>
</comment>
<dbReference type="RefSeq" id="WP_171223413.1">
    <property type="nucleotide sequence ID" value="NZ_CP121446.1"/>
</dbReference>
<protein>
    <submittedName>
        <fullName evidence="1">Uncharacterized protein</fullName>
    </submittedName>
</protein>
<reference evidence="1 2" key="1">
    <citation type="submission" date="2020-05" db="EMBL/GenBank/DDBJ databases">
        <title>Draft genome of Flavobacterium sp. IMCC34852.</title>
        <authorList>
            <person name="Song J."/>
            <person name="Cho J.-C."/>
        </authorList>
    </citation>
    <scope>NUCLEOTIDE SEQUENCE [LARGE SCALE GENOMIC DNA]</scope>
    <source>
        <strain evidence="1 2">IMCC34852</strain>
    </source>
</reference>
<dbReference type="Proteomes" id="UP000536509">
    <property type="component" value="Unassembled WGS sequence"/>
</dbReference>
<proteinExistence type="predicted"/>